<dbReference type="EMBL" id="GL376636">
    <property type="status" value="NOT_ANNOTATED_CDS"/>
    <property type="molecule type" value="Genomic_DNA"/>
</dbReference>
<dbReference type="PANTHER" id="PTHR43102:SF2">
    <property type="entry name" value="GAF DOMAIN-CONTAINING PROTEIN"/>
    <property type="match status" value="1"/>
</dbReference>
<dbReference type="HOGENOM" id="CLU_012148_0_0_1"/>
<keyword evidence="3" id="KW-0862">Zinc</keyword>
<dbReference type="eggNOG" id="ENOG502SHBY">
    <property type="taxonomic scope" value="Eukaryota"/>
</dbReference>
<accession>K3W655</accession>
<keyword evidence="2 4" id="KW-0863">Zinc-finger</keyword>
<evidence type="ECO:0000256" key="3">
    <source>
        <dbReference type="ARBA" id="ARBA00022833"/>
    </source>
</evidence>
<dbReference type="Gene3D" id="3.30.40.10">
    <property type="entry name" value="Zinc/RING finger domain, C3HC4 (zinc finger)"/>
    <property type="match status" value="1"/>
</dbReference>
<protein>
    <recommendedName>
        <fullName evidence="6">FYVE-type domain-containing protein</fullName>
    </recommendedName>
</protein>
<feature type="compositionally biased region" description="Basic and acidic residues" evidence="5">
    <location>
        <begin position="1"/>
        <end position="10"/>
    </location>
</feature>
<dbReference type="AlphaFoldDB" id="K3W655"/>
<dbReference type="InterPro" id="IPR011011">
    <property type="entry name" value="Znf_FYVE_PHD"/>
</dbReference>
<dbReference type="VEuPathDB" id="FungiDB:PYU1_G000446"/>
<keyword evidence="8" id="KW-1185">Reference proteome</keyword>
<evidence type="ECO:0000313" key="8">
    <source>
        <dbReference type="Proteomes" id="UP000019132"/>
    </source>
</evidence>
<evidence type="ECO:0000256" key="5">
    <source>
        <dbReference type="SAM" id="MobiDB-lite"/>
    </source>
</evidence>
<keyword evidence="1" id="KW-0479">Metal-binding</keyword>
<dbReference type="Proteomes" id="UP000019132">
    <property type="component" value="Unassembled WGS sequence"/>
</dbReference>
<reference evidence="8" key="1">
    <citation type="journal article" date="2010" name="Genome Biol.">
        <title>Genome sequence of the necrotrophic plant pathogen Pythium ultimum reveals original pathogenicity mechanisms and effector repertoire.</title>
        <authorList>
            <person name="Levesque C.A."/>
            <person name="Brouwer H."/>
            <person name="Cano L."/>
            <person name="Hamilton J.P."/>
            <person name="Holt C."/>
            <person name="Huitema E."/>
            <person name="Raffaele S."/>
            <person name="Robideau G.P."/>
            <person name="Thines M."/>
            <person name="Win J."/>
            <person name="Zerillo M.M."/>
            <person name="Beakes G.W."/>
            <person name="Boore J.L."/>
            <person name="Busam D."/>
            <person name="Dumas B."/>
            <person name="Ferriera S."/>
            <person name="Fuerstenberg S.I."/>
            <person name="Gachon C.M."/>
            <person name="Gaulin E."/>
            <person name="Govers F."/>
            <person name="Grenville-Briggs L."/>
            <person name="Horner N."/>
            <person name="Hostetler J."/>
            <person name="Jiang R.H."/>
            <person name="Johnson J."/>
            <person name="Krajaejun T."/>
            <person name="Lin H."/>
            <person name="Meijer H.J."/>
            <person name="Moore B."/>
            <person name="Morris P."/>
            <person name="Phuntmart V."/>
            <person name="Puiu D."/>
            <person name="Shetty J."/>
            <person name="Stajich J.E."/>
            <person name="Tripathy S."/>
            <person name="Wawra S."/>
            <person name="van West P."/>
            <person name="Whitty B.R."/>
            <person name="Coutinho P.M."/>
            <person name="Henrissat B."/>
            <person name="Martin F."/>
            <person name="Thomas P.D."/>
            <person name="Tyler B.M."/>
            <person name="De Vries R.P."/>
            <person name="Kamoun S."/>
            <person name="Yandell M."/>
            <person name="Tisserat N."/>
            <person name="Buell C.R."/>
        </authorList>
    </citation>
    <scope>NUCLEOTIDE SEQUENCE</scope>
    <source>
        <strain evidence="8">DAOM:BR144</strain>
    </source>
</reference>
<organism evidence="7 8">
    <name type="scientific">Globisporangium ultimum (strain ATCC 200006 / CBS 805.95 / DAOM BR144)</name>
    <name type="common">Pythium ultimum</name>
    <dbReference type="NCBI Taxonomy" id="431595"/>
    <lineage>
        <taxon>Eukaryota</taxon>
        <taxon>Sar</taxon>
        <taxon>Stramenopiles</taxon>
        <taxon>Oomycota</taxon>
        <taxon>Peronosporomycetes</taxon>
        <taxon>Pythiales</taxon>
        <taxon>Pythiaceae</taxon>
        <taxon>Globisporangium</taxon>
    </lineage>
</organism>
<dbReference type="Gene3D" id="3.30.450.40">
    <property type="match status" value="1"/>
</dbReference>
<evidence type="ECO:0000256" key="2">
    <source>
        <dbReference type="ARBA" id="ARBA00022771"/>
    </source>
</evidence>
<dbReference type="GO" id="GO:0008270">
    <property type="term" value="F:zinc ion binding"/>
    <property type="evidence" value="ECO:0007669"/>
    <property type="project" value="UniProtKB-KW"/>
</dbReference>
<evidence type="ECO:0000313" key="7">
    <source>
        <dbReference type="EnsemblProtists" id="PYU1_T000446"/>
    </source>
</evidence>
<dbReference type="PROSITE" id="PS50178">
    <property type="entry name" value="ZF_FYVE"/>
    <property type="match status" value="1"/>
</dbReference>
<dbReference type="InParanoid" id="K3W655"/>
<sequence>MSARSSDRSRATTSDARPSGLFVANNTGREHLAFSDQEISDDIIATIPKLHAAVRRDTLGKKWKPKQRKDGVEFFEMSALGAAEEPNDDLDVVHAVVAKTELKCHLNEVLNVLLNLESDEYEATMKALSGSKFKRGDVLFQQKCVFTPSPDACDATKAGKEAVTQQQQQGMIAVKMATLQPKMNLSLKSRHKRTQKLCFSTFTHQYPTKDRAVHIMKTLPKHVHDQIVPSEDRSSLRREIDHLNVGFDIQSTHRVGGSINQTTRVFAYGYASATSPSSFGKLTAKQLSISAQDIARRREAIMNPEARNVLSLLTESLTQFERVIRRRRFGFQSFIYFPKEYEDPNLLKSCSICCKTFSFFRRDFFCQLCGHMVCNDCSQLYEVEARIGEVRKNRACLQCVLRVDSCKFDDEELLPALGELVVTEMDDEEWFNDDLFHLGDLKYDHDQDDDTLSITSDSSELDEITDQLYSQDPATRSNALETLSRIISPAAKQEYKFQDPKAAKLAEHKKKPKTHTEKVMQDVEKHLSQSLRVVKDQYLTGDSSTALVVSDRERDYKYEYDSTKTVNAHHPLPPMPSHEKETKRLELIKESGVLTESYDTSALDLIAQVAAKRMNCPIGFVSVVDEEAFHAIGKYQLPEVAYTCPRNENMCIHTVYAEKPLIVKNPQRDMRFAQLSTVQDLGVKFYAGFPVRAPDGSVVASLCAADSVAHNNISAKDYATMEALAQLASELVVPATKFVNSNGLNKAITA</sequence>
<dbReference type="SUPFAM" id="SSF55781">
    <property type="entry name" value="GAF domain-like"/>
    <property type="match status" value="1"/>
</dbReference>
<evidence type="ECO:0000256" key="1">
    <source>
        <dbReference type="ARBA" id="ARBA00022723"/>
    </source>
</evidence>
<dbReference type="InterPro" id="IPR003018">
    <property type="entry name" value="GAF"/>
</dbReference>
<dbReference type="PANTHER" id="PTHR43102">
    <property type="entry name" value="SLR1143 PROTEIN"/>
    <property type="match status" value="1"/>
</dbReference>
<dbReference type="SUPFAM" id="SSF57903">
    <property type="entry name" value="FYVE/PHD zinc finger"/>
    <property type="match status" value="1"/>
</dbReference>
<evidence type="ECO:0000259" key="6">
    <source>
        <dbReference type="PROSITE" id="PS50178"/>
    </source>
</evidence>
<feature type="domain" description="FYVE-type" evidence="6">
    <location>
        <begin position="350"/>
        <end position="404"/>
    </location>
</feature>
<proteinExistence type="predicted"/>
<evidence type="ECO:0000256" key="4">
    <source>
        <dbReference type="PROSITE-ProRule" id="PRU00091"/>
    </source>
</evidence>
<dbReference type="STRING" id="431595.K3W655"/>
<dbReference type="CDD" id="cd00065">
    <property type="entry name" value="FYVE_like_SF"/>
    <property type="match status" value="1"/>
</dbReference>
<feature type="region of interest" description="Disordered" evidence="5">
    <location>
        <begin position="1"/>
        <end position="22"/>
    </location>
</feature>
<dbReference type="InterPro" id="IPR013083">
    <property type="entry name" value="Znf_RING/FYVE/PHD"/>
</dbReference>
<name>K3W655_GLOUD</name>
<dbReference type="EnsemblProtists" id="PYU1_T000446">
    <property type="protein sequence ID" value="PYU1_T000446"/>
    <property type="gene ID" value="PYU1_G000446"/>
</dbReference>
<dbReference type="Pfam" id="PF01363">
    <property type="entry name" value="FYVE"/>
    <property type="match status" value="1"/>
</dbReference>
<dbReference type="InterPro" id="IPR029016">
    <property type="entry name" value="GAF-like_dom_sf"/>
</dbReference>
<dbReference type="InterPro" id="IPR000306">
    <property type="entry name" value="Znf_FYVE"/>
</dbReference>
<dbReference type="InterPro" id="IPR017455">
    <property type="entry name" value="Znf_FYVE-rel"/>
</dbReference>
<reference evidence="8" key="2">
    <citation type="submission" date="2010-04" db="EMBL/GenBank/DDBJ databases">
        <authorList>
            <person name="Buell R."/>
            <person name="Hamilton J."/>
            <person name="Hostetler J."/>
        </authorList>
    </citation>
    <scope>NUCLEOTIDE SEQUENCE [LARGE SCALE GENOMIC DNA]</scope>
    <source>
        <strain evidence="8">DAOM:BR144</strain>
    </source>
</reference>
<reference evidence="7" key="3">
    <citation type="submission" date="2015-02" db="UniProtKB">
        <authorList>
            <consortium name="EnsemblProtists"/>
        </authorList>
    </citation>
    <scope>IDENTIFICATION</scope>
    <source>
        <strain evidence="7">DAOM BR144</strain>
    </source>
</reference>
<dbReference type="Pfam" id="PF01590">
    <property type="entry name" value="GAF"/>
    <property type="match status" value="1"/>
</dbReference>
<dbReference type="OMA" id="HIAIGFD"/>